<sequence>MAFDQLLVEGFQLKPLRRLLEARGKKAEAGWASLRVVAEILVASGKTVDDAKAILTPLSRLHALRNILKAHSSVEEKSKEERQARAAHGTLRAHFKDLAGQCDKSFDTILLALGAGDLNS</sequence>
<evidence type="ECO:0000313" key="1">
    <source>
        <dbReference type="EMBL" id="KWA61147.1"/>
    </source>
</evidence>
<comment type="caution">
    <text evidence="1">The sequence shown here is derived from an EMBL/GenBank/DDBJ whole genome shotgun (WGS) entry which is preliminary data.</text>
</comment>
<name>A0A107AIR8_9BURK</name>
<dbReference type="EMBL" id="LPHB01000049">
    <property type="protein sequence ID" value="KWA61147.1"/>
    <property type="molecule type" value="Genomic_DNA"/>
</dbReference>
<dbReference type="AlphaFoldDB" id="A0A107AIR8"/>
<organism evidence="1">
    <name type="scientific">Burkholderia stagnalis</name>
    <dbReference type="NCBI Taxonomy" id="1503054"/>
    <lineage>
        <taxon>Bacteria</taxon>
        <taxon>Pseudomonadati</taxon>
        <taxon>Pseudomonadota</taxon>
        <taxon>Betaproteobacteria</taxon>
        <taxon>Burkholderiales</taxon>
        <taxon>Burkholderiaceae</taxon>
        <taxon>Burkholderia</taxon>
        <taxon>Burkholderia cepacia complex</taxon>
    </lineage>
</organism>
<dbReference type="Proteomes" id="UP000068603">
    <property type="component" value="Unassembled WGS sequence"/>
</dbReference>
<proteinExistence type="predicted"/>
<accession>A0A107AIR8</accession>
<gene>
    <name evidence="1" type="ORF">WT44_17350</name>
</gene>
<reference evidence="1 2" key="1">
    <citation type="submission" date="2015-11" db="EMBL/GenBank/DDBJ databases">
        <title>Expanding the genomic diversity of Burkholderia species for the development of highly accurate diagnostics.</title>
        <authorList>
            <person name="Sahl J."/>
            <person name="Keim P."/>
            <person name="Wagner D."/>
        </authorList>
    </citation>
    <scope>NUCLEOTIDE SEQUENCE [LARGE SCALE GENOMIC DNA]</scope>
    <source>
        <strain evidence="1 2">MSMB1960WGS</strain>
    </source>
</reference>
<evidence type="ECO:0000313" key="2">
    <source>
        <dbReference type="Proteomes" id="UP000068603"/>
    </source>
</evidence>
<protein>
    <submittedName>
        <fullName evidence="1">Uncharacterized protein</fullName>
    </submittedName>
</protein>